<comment type="caution">
    <text evidence="1">The sequence shown here is derived from an EMBL/GenBank/DDBJ whole genome shotgun (WGS) entry which is preliminary data.</text>
</comment>
<reference evidence="1" key="2">
    <citation type="journal article" date="2022" name="New Phytol.">
        <title>Evolutionary transition to the ectomycorrhizal habit in the genomes of a hyperdiverse lineage of mushroom-forming fungi.</title>
        <authorList>
            <person name="Looney B."/>
            <person name="Miyauchi S."/>
            <person name="Morin E."/>
            <person name="Drula E."/>
            <person name="Courty P.E."/>
            <person name="Kohler A."/>
            <person name="Kuo A."/>
            <person name="LaButti K."/>
            <person name="Pangilinan J."/>
            <person name="Lipzen A."/>
            <person name="Riley R."/>
            <person name="Andreopoulos W."/>
            <person name="He G."/>
            <person name="Johnson J."/>
            <person name="Nolan M."/>
            <person name="Tritt A."/>
            <person name="Barry K.W."/>
            <person name="Grigoriev I.V."/>
            <person name="Nagy L.G."/>
            <person name="Hibbett D."/>
            <person name="Henrissat B."/>
            <person name="Matheny P.B."/>
            <person name="Labbe J."/>
            <person name="Martin F.M."/>
        </authorList>
    </citation>
    <scope>NUCLEOTIDE SEQUENCE</scope>
    <source>
        <strain evidence="1">FP105234-sp</strain>
    </source>
</reference>
<evidence type="ECO:0000313" key="2">
    <source>
        <dbReference type="Proteomes" id="UP000814033"/>
    </source>
</evidence>
<organism evidence="1 2">
    <name type="scientific">Auriscalpium vulgare</name>
    <dbReference type="NCBI Taxonomy" id="40419"/>
    <lineage>
        <taxon>Eukaryota</taxon>
        <taxon>Fungi</taxon>
        <taxon>Dikarya</taxon>
        <taxon>Basidiomycota</taxon>
        <taxon>Agaricomycotina</taxon>
        <taxon>Agaricomycetes</taxon>
        <taxon>Russulales</taxon>
        <taxon>Auriscalpiaceae</taxon>
        <taxon>Auriscalpium</taxon>
    </lineage>
</organism>
<proteinExistence type="predicted"/>
<accession>A0ACB8RUG9</accession>
<name>A0ACB8RUG9_9AGAM</name>
<protein>
    <submittedName>
        <fullName evidence="1">Uncharacterized protein</fullName>
    </submittedName>
</protein>
<reference evidence="1" key="1">
    <citation type="submission" date="2021-02" db="EMBL/GenBank/DDBJ databases">
        <authorList>
            <consortium name="DOE Joint Genome Institute"/>
            <person name="Ahrendt S."/>
            <person name="Looney B.P."/>
            <person name="Miyauchi S."/>
            <person name="Morin E."/>
            <person name="Drula E."/>
            <person name="Courty P.E."/>
            <person name="Chicoki N."/>
            <person name="Fauchery L."/>
            <person name="Kohler A."/>
            <person name="Kuo A."/>
            <person name="Labutti K."/>
            <person name="Pangilinan J."/>
            <person name="Lipzen A."/>
            <person name="Riley R."/>
            <person name="Andreopoulos W."/>
            <person name="He G."/>
            <person name="Johnson J."/>
            <person name="Barry K.W."/>
            <person name="Grigoriev I.V."/>
            <person name="Nagy L."/>
            <person name="Hibbett D."/>
            <person name="Henrissat B."/>
            <person name="Matheny P.B."/>
            <person name="Labbe J."/>
            <person name="Martin F."/>
        </authorList>
    </citation>
    <scope>NUCLEOTIDE SEQUENCE</scope>
    <source>
        <strain evidence="1">FP105234-sp</strain>
    </source>
</reference>
<sequence>MHSSFILSVLTALVLASPALPSVAIPLLSRLGRYCSTTTSTRKHLRASRASKLVKYCSITTSTRRHRLKLKLRHEAAIRYSPTTCMWRHPTEKNLDARRGGLGNYPSGTDIHICMAGIRQVFIVPSTILLAS</sequence>
<dbReference type="Proteomes" id="UP000814033">
    <property type="component" value="Unassembled WGS sequence"/>
</dbReference>
<keyword evidence="2" id="KW-1185">Reference proteome</keyword>
<dbReference type="EMBL" id="MU275903">
    <property type="protein sequence ID" value="KAI0047502.1"/>
    <property type="molecule type" value="Genomic_DNA"/>
</dbReference>
<gene>
    <name evidence="1" type="ORF">FA95DRAFT_1219287</name>
</gene>
<evidence type="ECO:0000313" key="1">
    <source>
        <dbReference type="EMBL" id="KAI0047502.1"/>
    </source>
</evidence>